<organism evidence="1">
    <name type="scientific">Puccinia triticina (isolate 1-1 / race 1 (BBBD))</name>
    <name type="common">Brown leaf rust fungus</name>
    <dbReference type="NCBI Taxonomy" id="630390"/>
    <lineage>
        <taxon>Eukaryota</taxon>
        <taxon>Fungi</taxon>
        <taxon>Dikarya</taxon>
        <taxon>Basidiomycota</taxon>
        <taxon>Pucciniomycotina</taxon>
        <taxon>Pucciniomycetes</taxon>
        <taxon>Pucciniales</taxon>
        <taxon>Pucciniaceae</taxon>
        <taxon>Puccinia</taxon>
    </lineage>
</organism>
<reference evidence="1" key="1">
    <citation type="submission" date="2009-11" db="EMBL/GenBank/DDBJ databases">
        <authorList>
            <consortium name="The Broad Institute Genome Sequencing Platform"/>
            <person name="Ward D."/>
            <person name="Feldgarden M."/>
            <person name="Earl A."/>
            <person name="Young S.K."/>
            <person name="Zeng Q."/>
            <person name="Koehrsen M."/>
            <person name="Alvarado L."/>
            <person name="Berlin A."/>
            <person name="Bochicchio J."/>
            <person name="Borenstein D."/>
            <person name="Chapman S.B."/>
            <person name="Chen Z."/>
            <person name="Engels R."/>
            <person name="Freedman E."/>
            <person name="Gellesch M."/>
            <person name="Goldberg J."/>
            <person name="Griggs A."/>
            <person name="Gujja S."/>
            <person name="Heilman E."/>
            <person name="Heiman D."/>
            <person name="Hepburn T."/>
            <person name="Howarth C."/>
            <person name="Jen D."/>
            <person name="Larson L."/>
            <person name="Lewis B."/>
            <person name="Mehta T."/>
            <person name="Park D."/>
            <person name="Pearson M."/>
            <person name="Roberts A."/>
            <person name="Saif S."/>
            <person name="Shea T."/>
            <person name="Shenoy N."/>
            <person name="Sisk P."/>
            <person name="Stolte C."/>
            <person name="Sykes S."/>
            <person name="Thomson T."/>
            <person name="Walk T."/>
            <person name="White J."/>
            <person name="Yandava C."/>
            <person name="Izard J."/>
            <person name="Baranova O.V."/>
            <person name="Blanton J.M."/>
            <person name="Tanner A.C."/>
            <person name="Dewhirst F.E."/>
            <person name="Haas B."/>
            <person name="Nusbaum C."/>
            <person name="Birren B."/>
        </authorList>
    </citation>
    <scope>NUCLEOTIDE SEQUENCE [LARGE SCALE GENOMIC DNA]</scope>
    <source>
        <strain evidence="1">1-1 BBBD Race 1</strain>
    </source>
</reference>
<accession>A0A180G8S2</accession>
<dbReference type="VEuPathDB" id="FungiDB:PTTG_28813"/>
<reference evidence="2" key="4">
    <citation type="submission" date="2025-05" db="UniProtKB">
        <authorList>
            <consortium name="EnsemblFungi"/>
        </authorList>
    </citation>
    <scope>IDENTIFICATION</scope>
    <source>
        <strain evidence="2">isolate 1-1 / race 1 (BBBD)</strain>
    </source>
</reference>
<dbReference type="EnsemblFungi" id="PTTG_28813-t43_1">
    <property type="protein sequence ID" value="PTTG_28813-t43_1-p1"/>
    <property type="gene ID" value="PTTG_28813"/>
</dbReference>
<dbReference type="Proteomes" id="UP000005240">
    <property type="component" value="Unassembled WGS sequence"/>
</dbReference>
<name>A0A180G8S2_PUCT1</name>
<protein>
    <submittedName>
        <fullName evidence="1 2">Uncharacterized protein</fullName>
    </submittedName>
</protein>
<dbReference type="PANTHER" id="PTHR33266:SF1">
    <property type="entry name" value="F-BOX DOMAIN-CONTAINING PROTEIN"/>
    <property type="match status" value="1"/>
</dbReference>
<dbReference type="PANTHER" id="PTHR33266">
    <property type="entry name" value="CHROMOSOME 15, WHOLE GENOME SHOTGUN SEQUENCE"/>
    <property type="match status" value="1"/>
</dbReference>
<gene>
    <name evidence="1" type="ORF">PTTG_28813</name>
</gene>
<evidence type="ECO:0000313" key="3">
    <source>
        <dbReference type="Proteomes" id="UP000005240"/>
    </source>
</evidence>
<dbReference type="EMBL" id="ADAS02000140">
    <property type="protein sequence ID" value="OAV89106.1"/>
    <property type="molecule type" value="Genomic_DNA"/>
</dbReference>
<dbReference type="OrthoDB" id="107110at2759"/>
<keyword evidence="3" id="KW-1185">Reference proteome</keyword>
<evidence type="ECO:0000313" key="2">
    <source>
        <dbReference type="EnsemblFungi" id="PTTG_28813-t43_1-p1"/>
    </source>
</evidence>
<sequence length="742" mass="83112">MEPATPKRPFAEVEPLGNDQAFKHFRANLPPEEGPNSKEAFRLFWNEAGGELDTRLTKETFCVNWANFIAGDMTLEGFCRRLGVHDQRLKDQAVQLAFLRNHPGYSTNEAITVPQMSEALKYRNNGAELYLKSLLNKPAREALASGISIEIIKKGYDGDFLKSDTILKPLLEKLRKQAAMWDENNYYSPYTSLVGPTTSGKTRSLGKLSEHVCLVYICLRNKDSDGQPPRSALASSMTPDTVADLTNYYESFLIAIFEVVTEFFSKRKGTPNEELLKQWFDYNCPKNLQPEEVTDFSKAVSKKIDHHYGSFQKNPNNKASTLLKKAAADMFTQTEGIHPSFNVLLAIDEARALLSSPKKIPNEFSFFRNFRRALQHIPPNKGFFTILADTTSQVANFNPAPKYDPSARGGLEKGVRLFDPIYQISSLDVLVPTNSPTSWNELTSAARLVNYGTPVYGAYWRDAQAGSMNRFGTLALLGTTIQPRLSGTLHLNSELVSSHAAHCDYISPGRDLILANYPSQFILASAANRTLADKEMLICCIKKLTATLRLGLDARGVAGELASRIILSCAMREAMRKSKEDPVEIPYGRSVRLADFLNALTGRSEDELELGKNLSPKHRTNLLKNGMVFWNHFIQISYTPNSRQLLNFLYRGLAVQCKPLQKGFDQLFTIYLKRDNTLDEQNITFCGVQVKNTTTKPNFAQDDCKWTDVSSDVKIPMANPYLVLFMSLKTKGDVAPLLQPDA</sequence>
<proteinExistence type="predicted"/>
<evidence type="ECO:0000313" key="1">
    <source>
        <dbReference type="EMBL" id="OAV89106.1"/>
    </source>
</evidence>
<reference evidence="2 3" key="3">
    <citation type="journal article" date="2017" name="G3 (Bethesda)">
        <title>Comparative analysis highlights variable genome content of wheat rusts and divergence of the mating loci.</title>
        <authorList>
            <person name="Cuomo C.A."/>
            <person name="Bakkeren G."/>
            <person name="Khalil H.B."/>
            <person name="Panwar V."/>
            <person name="Joly D."/>
            <person name="Linning R."/>
            <person name="Sakthikumar S."/>
            <person name="Song X."/>
            <person name="Adiconis X."/>
            <person name="Fan L."/>
            <person name="Goldberg J.M."/>
            <person name="Levin J.Z."/>
            <person name="Young S."/>
            <person name="Zeng Q."/>
            <person name="Anikster Y."/>
            <person name="Bruce M."/>
            <person name="Wang M."/>
            <person name="Yin C."/>
            <person name="McCallum B."/>
            <person name="Szabo L.J."/>
            <person name="Hulbert S."/>
            <person name="Chen X."/>
            <person name="Fellers J.P."/>
        </authorList>
    </citation>
    <scope>NUCLEOTIDE SEQUENCE</scope>
    <source>
        <strain evidence="3">Isolate 1-1 / race 1 (BBBD)</strain>
        <strain evidence="2">isolate 1-1 / race 1 (BBBD)</strain>
    </source>
</reference>
<reference evidence="1" key="2">
    <citation type="submission" date="2016-05" db="EMBL/GenBank/DDBJ databases">
        <title>Comparative analysis highlights variable genome content of wheat rusts and divergence of the mating loci.</title>
        <authorList>
            <person name="Cuomo C.A."/>
            <person name="Bakkeren G."/>
            <person name="Szabo L."/>
            <person name="Khalil H."/>
            <person name="Joly D."/>
            <person name="Goldberg J."/>
            <person name="Young S."/>
            <person name="Zeng Q."/>
            <person name="Fellers J."/>
        </authorList>
    </citation>
    <scope>NUCLEOTIDE SEQUENCE [LARGE SCALE GENOMIC DNA]</scope>
    <source>
        <strain evidence="1">1-1 BBBD Race 1</strain>
    </source>
</reference>
<dbReference type="AlphaFoldDB" id="A0A180G8S2"/>
<dbReference type="STRING" id="630390.A0A180G8S2"/>